<comment type="caution">
    <text evidence="3">The sequence shown here is derived from an EMBL/GenBank/DDBJ whole genome shotgun (WGS) entry which is preliminary data.</text>
</comment>
<dbReference type="OrthoDB" id="10019291at2"/>
<evidence type="ECO:0000256" key="2">
    <source>
        <dbReference type="SAM" id="SignalP"/>
    </source>
</evidence>
<keyword evidence="2" id="KW-0732">Signal</keyword>
<dbReference type="EMBL" id="LCYG01000007">
    <property type="protein sequence ID" value="KLK94690.1"/>
    <property type="molecule type" value="Genomic_DNA"/>
</dbReference>
<evidence type="ECO:0000313" key="4">
    <source>
        <dbReference type="Proteomes" id="UP000035489"/>
    </source>
</evidence>
<feature type="transmembrane region" description="Helical" evidence="1">
    <location>
        <begin position="30"/>
        <end position="49"/>
    </location>
</feature>
<dbReference type="Proteomes" id="UP000035489">
    <property type="component" value="Unassembled WGS sequence"/>
</dbReference>
<dbReference type="PATRIC" id="fig|1225564.3.peg.6315"/>
<name>A0A0H1RHH5_9HYPH</name>
<keyword evidence="4" id="KW-1185">Reference proteome</keyword>
<feature type="chain" id="PRO_5002593041" evidence="2">
    <location>
        <begin position="26"/>
        <end position="128"/>
    </location>
</feature>
<organism evidence="3 4">
    <name type="scientific">Microvirga vignae</name>
    <dbReference type="NCBI Taxonomy" id="1225564"/>
    <lineage>
        <taxon>Bacteria</taxon>
        <taxon>Pseudomonadati</taxon>
        <taxon>Pseudomonadota</taxon>
        <taxon>Alphaproteobacteria</taxon>
        <taxon>Hyphomicrobiales</taxon>
        <taxon>Methylobacteriaceae</taxon>
        <taxon>Microvirga</taxon>
    </lineage>
</organism>
<protein>
    <submittedName>
        <fullName evidence="3">Uncharacterized protein</fullName>
    </submittedName>
</protein>
<keyword evidence="1" id="KW-1133">Transmembrane helix</keyword>
<dbReference type="AlphaFoldDB" id="A0A0H1RHH5"/>
<evidence type="ECO:0000256" key="1">
    <source>
        <dbReference type="SAM" id="Phobius"/>
    </source>
</evidence>
<dbReference type="RefSeq" id="WP_047187369.1">
    <property type="nucleotide sequence ID" value="NZ_LCYG01000007.1"/>
</dbReference>
<sequence length="128" mass="13961">MRKVATLAAISVLALGTFSASNAEARDRNWVGPAVAAGVVGVAAGALLASAATPAYAYPADAPASYSYGSYYAAPAYRPYRVKRVVRYYEEPRPIYRTRRVVRSYDYGYAPVSTRTVTYSYGSPYYGW</sequence>
<reference evidence="3 4" key="1">
    <citation type="submission" date="2015-05" db="EMBL/GenBank/DDBJ databases">
        <title>Draft genome sequence of Microvirga vignae strain BR3299, a novel nitrogen fixing bacteria isolated from Brazil semi-aired region.</title>
        <authorList>
            <person name="Zilli J.E."/>
            <person name="Passos S.R."/>
            <person name="Leite J."/>
            <person name="Baldani J.I."/>
            <person name="Xavier G.R."/>
            <person name="Rumjaneck N.G."/>
            <person name="Simoes-Araujo J.L."/>
        </authorList>
    </citation>
    <scope>NUCLEOTIDE SEQUENCE [LARGE SCALE GENOMIC DNA]</scope>
    <source>
        <strain evidence="3 4">BR3299</strain>
    </source>
</reference>
<evidence type="ECO:0000313" key="3">
    <source>
        <dbReference type="EMBL" id="KLK94690.1"/>
    </source>
</evidence>
<accession>A0A0H1RHH5</accession>
<keyword evidence="1" id="KW-0472">Membrane</keyword>
<proteinExistence type="predicted"/>
<keyword evidence="1" id="KW-0812">Transmembrane</keyword>
<feature type="signal peptide" evidence="2">
    <location>
        <begin position="1"/>
        <end position="25"/>
    </location>
</feature>
<gene>
    <name evidence="3" type="ORF">AA309_02295</name>
</gene>